<proteinExistence type="inferred from homology"/>
<dbReference type="InterPro" id="IPR049560">
    <property type="entry name" value="MeTrfase_RsmB-F_NOP2_cat"/>
</dbReference>
<evidence type="ECO:0000256" key="3">
    <source>
        <dbReference type="ARBA" id="ARBA00022691"/>
    </source>
</evidence>
<dbReference type="GO" id="GO:0070475">
    <property type="term" value="P:rRNA base methylation"/>
    <property type="evidence" value="ECO:0007669"/>
    <property type="project" value="TreeGrafter"/>
</dbReference>
<reference evidence="8 9" key="1">
    <citation type="submission" date="2016-03" db="EMBL/GenBank/DDBJ databases">
        <title>Complete genome sequence of Shewanella psychrophila WP2, a deep sea bacterium isolated from west Pacific sediment.</title>
        <authorList>
            <person name="Xu G."/>
            <person name="Jian H."/>
        </authorList>
    </citation>
    <scope>NUCLEOTIDE SEQUENCE [LARGE SCALE GENOMIC DNA]</scope>
    <source>
        <strain evidence="8 9">WP2</strain>
    </source>
</reference>
<dbReference type="KEGG" id="spsw:Sps_02296"/>
<dbReference type="PROSITE" id="PS51686">
    <property type="entry name" value="SAM_MT_RSMB_NOP"/>
    <property type="match status" value="1"/>
</dbReference>
<evidence type="ECO:0000256" key="5">
    <source>
        <dbReference type="PROSITE-ProRule" id="PRU01023"/>
    </source>
</evidence>
<accession>A0A1S6HPM1</accession>
<dbReference type="Proteomes" id="UP000189545">
    <property type="component" value="Chromosome"/>
</dbReference>
<evidence type="ECO:0000313" key="8">
    <source>
        <dbReference type="EMBL" id="AQS37454.1"/>
    </source>
</evidence>
<feature type="region of interest" description="Disordered" evidence="6">
    <location>
        <begin position="1"/>
        <end position="21"/>
    </location>
</feature>
<protein>
    <submittedName>
        <fullName evidence="8">tRNA/rRNA cytosine-C5-methylase</fullName>
        <ecNumber evidence="8">2.1.1.176</ecNumber>
    </submittedName>
</protein>
<sequence length="491" mass="54790">MGDALNTSNSDSTSNSTAGSTADDQLSIVTFLNEVKATSFEAISAETPAQKRALSYANTILQLFTQVMEKQQPADRVVGEYFRINKKHGSKDRRVIRESLFALFRWWGWLNKFNTNTGTNTGTSTVNTGTQAWFTMLTVNARLESHSWEPFITAWAGFSGQEKQLSLDGETRLENASEKCDWLTEQFPAIRFSTDELVPDWFWQTCPTQDAEQRLAMVEALSSRPPIWARVQNIDIDEAIDKLAKLDITATASEYFSDSISLGHKSINLNGMSLYREGELEIQDLGSQVVGQICAPNPNDNWWDTCSGAGGKSLQLRSLMLAQDKQAKGTIVASDVRRKPLEELAKRAKRASFRGITASPWKSDELPVPPNHFDGVLVDAPCSCTGTWRRNPDMRWIDVIDSVNDKPNLQLDILTRSSRAVKVGGTLVYATCSLSPLENEDVVNAFLAKHSKFELEITRHPFTGIEATMHTVLPYQADTDGMFVARMKRKS</sequence>
<dbReference type="STRING" id="225848.Sps_02296"/>
<evidence type="ECO:0000256" key="1">
    <source>
        <dbReference type="ARBA" id="ARBA00022603"/>
    </source>
</evidence>
<comment type="similarity">
    <text evidence="5">Belongs to the class I-like SAM-binding methyltransferase superfamily. RsmB/NOP family.</text>
</comment>
<dbReference type="Gene3D" id="3.40.50.150">
    <property type="entry name" value="Vaccinia Virus protein VP39"/>
    <property type="match status" value="1"/>
</dbReference>
<dbReference type="PANTHER" id="PTHR22807">
    <property type="entry name" value="NOP2 YEAST -RELATED NOL1/NOP2/FMU SUN DOMAIN-CONTAINING"/>
    <property type="match status" value="1"/>
</dbReference>
<dbReference type="Pfam" id="PF01189">
    <property type="entry name" value="Methyltr_RsmB-F"/>
    <property type="match status" value="1"/>
</dbReference>
<dbReference type="EMBL" id="CP014782">
    <property type="protein sequence ID" value="AQS37454.1"/>
    <property type="molecule type" value="Genomic_DNA"/>
</dbReference>
<dbReference type="EC" id="2.1.1.176" evidence="8"/>
<dbReference type="AlphaFoldDB" id="A0A1S6HPM1"/>
<dbReference type="InterPro" id="IPR001678">
    <property type="entry name" value="MeTrfase_RsmB-F_NOP2_dom"/>
</dbReference>
<comment type="caution">
    <text evidence="5">Lacks conserved residue(s) required for the propagation of feature annotation.</text>
</comment>
<dbReference type="Pfam" id="PF22458">
    <property type="entry name" value="RsmF-B_ferredox"/>
    <property type="match status" value="1"/>
</dbReference>
<dbReference type="InterPro" id="IPR023267">
    <property type="entry name" value="RCMT"/>
</dbReference>
<keyword evidence="2 5" id="KW-0808">Transferase</keyword>
<evidence type="ECO:0000313" key="9">
    <source>
        <dbReference type="Proteomes" id="UP000189545"/>
    </source>
</evidence>
<feature type="binding site" evidence="5">
    <location>
        <position position="335"/>
    </location>
    <ligand>
        <name>S-adenosyl-L-methionine</name>
        <dbReference type="ChEBI" id="CHEBI:59789"/>
    </ligand>
</feature>
<dbReference type="PRINTS" id="PR02008">
    <property type="entry name" value="RCMTFAMILY"/>
</dbReference>
<dbReference type="GO" id="GO:0003723">
    <property type="term" value="F:RNA binding"/>
    <property type="evidence" value="ECO:0007669"/>
    <property type="project" value="UniProtKB-UniRule"/>
</dbReference>
<dbReference type="SUPFAM" id="SSF53335">
    <property type="entry name" value="S-adenosyl-L-methionine-dependent methyltransferases"/>
    <property type="match status" value="1"/>
</dbReference>
<feature type="binding site" evidence="5">
    <location>
        <position position="379"/>
    </location>
    <ligand>
        <name>S-adenosyl-L-methionine</name>
        <dbReference type="ChEBI" id="CHEBI:59789"/>
    </ligand>
</feature>
<evidence type="ECO:0000259" key="7">
    <source>
        <dbReference type="PROSITE" id="PS51686"/>
    </source>
</evidence>
<evidence type="ECO:0000256" key="4">
    <source>
        <dbReference type="ARBA" id="ARBA00022884"/>
    </source>
</evidence>
<dbReference type="InterPro" id="IPR054728">
    <property type="entry name" value="RsmB-like_ferredoxin"/>
</dbReference>
<dbReference type="GO" id="GO:0005829">
    <property type="term" value="C:cytosol"/>
    <property type="evidence" value="ECO:0007669"/>
    <property type="project" value="TreeGrafter"/>
</dbReference>
<dbReference type="PANTHER" id="PTHR22807:SF61">
    <property type="entry name" value="NOL1_NOP2_SUN FAMILY PROTEIN _ ANTITERMINATION NUSB DOMAIN-CONTAINING PROTEIN"/>
    <property type="match status" value="1"/>
</dbReference>
<evidence type="ECO:0000256" key="6">
    <source>
        <dbReference type="SAM" id="MobiDB-lite"/>
    </source>
</evidence>
<name>A0A1S6HPM1_9GAMM</name>
<keyword evidence="3 5" id="KW-0949">S-adenosyl-L-methionine</keyword>
<dbReference type="GO" id="GO:0009383">
    <property type="term" value="F:rRNA (cytosine-C5-)-methyltransferase activity"/>
    <property type="evidence" value="ECO:0007669"/>
    <property type="project" value="TreeGrafter"/>
</dbReference>
<keyword evidence="1 5" id="KW-0489">Methyltransferase</keyword>
<dbReference type="InterPro" id="IPR029063">
    <property type="entry name" value="SAM-dependent_MTases_sf"/>
</dbReference>
<feature type="domain" description="SAM-dependent MTase RsmB/NOP-type" evidence="7">
    <location>
        <begin position="215"/>
        <end position="490"/>
    </location>
</feature>
<evidence type="ECO:0000256" key="2">
    <source>
        <dbReference type="ARBA" id="ARBA00022679"/>
    </source>
</evidence>
<feature type="active site" description="Nucleophile" evidence="5">
    <location>
        <position position="432"/>
    </location>
</feature>
<organism evidence="8 9">
    <name type="scientific">Shewanella psychrophila</name>
    <dbReference type="NCBI Taxonomy" id="225848"/>
    <lineage>
        <taxon>Bacteria</taxon>
        <taxon>Pseudomonadati</taxon>
        <taxon>Pseudomonadota</taxon>
        <taxon>Gammaproteobacteria</taxon>
        <taxon>Alteromonadales</taxon>
        <taxon>Shewanellaceae</taxon>
        <taxon>Shewanella</taxon>
    </lineage>
</organism>
<gene>
    <name evidence="8" type="ORF">Sps_02296</name>
</gene>
<keyword evidence="4 5" id="KW-0694">RNA-binding</keyword>
<keyword evidence="9" id="KW-1185">Reference proteome</keyword>